<dbReference type="InterPro" id="IPR018060">
    <property type="entry name" value="HTH_AraC"/>
</dbReference>
<evidence type="ECO:0000256" key="2">
    <source>
        <dbReference type="ARBA" id="ARBA00012438"/>
    </source>
</evidence>
<dbReference type="InterPro" id="IPR036890">
    <property type="entry name" value="HATPase_C_sf"/>
</dbReference>
<evidence type="ECO:0000256" key="8">
    <source>
        <dbReference type="ARBA" id="ARBA00023125"/>
    </source>
</evidence>
<dbReference type="InterPro" id="IPR003661">
    <property type="entry name" value="HisK_dim/P_dom"/>
</dbReference>
<evidence type="ECO:0000259" key="15">
    <source>
        <dbReference type="PROSITE" id="PS50110"/>
    </source>
</evidence>
<dbReference type="SUPFAM" id="SSF46689">
    <property type="entry name" value="Homeodomain-like"/>
    <property type="match status" value="1"/>
</dbReference>
<dbReference type="InterPro" id="IPR011006">
    <property type="entry name" value="CheY-like_superfamily"/>
</dbReference>
<dbReference type="Pfam" id="PF02518">
    <property type="entry name" value="HATPase_c"/>
    <property type="match status" value="1"/>
</dbReference>
<dbReference type="InterPro" id="IPR019734">
    <property type="entry name" value="TPR_rpt"/>
</dbReference>
<dbReference type="FunFam" id="1.10.287.130:FF:000001">
    <property type="entry name" value="Two-component sensor histidine kinase"/>
    <property type="match status" value="1"/>
</dbReference>
<dbReference type="InterPro" id="IPR009057">
    <property type="entry name" value="Homeodomain-like_sf"/>
</dbReference>
<keyword evidence="5 16" id="KW-0418">Kinase</keyword>
<dbReference type="Gene3D" id="1.25.40.10">
    <property type="entry name" value="Tetratricopeptide repeat domain"/>
    <property type="match status" value="3"/>
</dbReference>
<dbReference type="Pfam" id="PF13424">
    <property type="entry name" value="TPR_12"/>
    <property type="match status" value="1"/>
</dbReference>
<dbReference type="PROSITE" id="PS50110">
    <property type="entry name" value="RESPONSE_REGULATORY"/>
    <property type="match status" value="1"/>
</dbReference>
<dbReference type="InterPro" id="IPR018062">
    <property type="entry name" value="HTH_AraC-typ_CS"/>
</dbReference>
<keyword evidence="4 16" id="KW-0808">Transferase</keyword>
<dbReference type="InterPro" id="IPR036097">
    <property type="entry name" value="HisK_dim/P_sf"/>
</dbReference>
<dbReference type="SMART" id="SM00388">
    <property type="entry name" value="HisKA"/>
    <property type="match status" value="1"/>
</dbReference>
<evidence type="ECO:0000259" key="13">
    <source>
        <dbReference type="PROSITE" id="PS01124"/>
    </source>
</evidence>
<dbReference type="Gene3D" id="3.40.50.2300">
    <property type="match status" value="1"/>
</dbReference>
<protein>
    <recommendedName>
        <fullName evidence="2">histidine kinase</fullName>
        <ecNumber evidence="2">2.7.13.3</ecNumber>
    </recommendedName>
</protein>
<feature type="region of interest" description="Disordered" evidence="11">
    <location>
        <begin position="671"/>
        <end position="701"/>
    </location>
</feature>
<dbReference type="AlphaFoldDB" id="A0A644XYN4"/>
<dbReference type="SMART" id="SM00387">
    <property type="entry name" value="HATPase_c"/>
    <property type="match status" value="1"/>
</dbReference>
<gene>
    <name evidence="16" type="primary">rcsC_155</name>
    <name evidence="16" type="ORF">SDC9_67804</name>
</gene>
<proteinExistence type="predicted"/>
<dbReference type="CDD" id="cd00075">
    <property type="entry name" value="HATPase"/>
    <property type="match status" value="1"/>
</dbReference>
<dbReference type="SUPFAM" id="SSF47384">
    <property type="entry name" value="Homodimeric domain of signal transducing histidine kinase"/>
    <property type="match status" value="1"/>
</dbReference>
<dbReference type="InterPro" id="IPR005467">
    <property type="entry name" value="His_kinase_dom"/>
</dbReference>
<comment type="caution">
    <text evidence="16">The sequence shown here is derived from an EMBL/GenBank/DDBJ whole genome shotgun (WGS) entry which is preliminary data.</text>
</comment>
<dbReference type="PROSITE" id="PS00041">
    <property type="entry name" value="HTH_ARAC_FAMILY_1"/>
    <property type="match status" value="1"/>
</dbReference>
<evidence type="ECO:0000256" key="11">
    <source>
        <dbReference type="SAM" id="MobiDB-lite"/>
    </source>
</evidence>
<dbReference type="InterPro" id="IPR003594">
    <property type="entry name" value="HATPase_dom"/>
</dbReference>
<evidence type="ECO:0000256" key="6">
    <source>
        <dbReference type="ARBA" id="ARBA00023012"/>
    </source>
</evidence>
<dbReference type="Pfam" id="PF00072">
    <property type="entry name" value="Response_reg"/>
    <property type="match status" value="1"/>
</dbReference>
<feature type="domain" description="HTH araC/xylS-type" evidence="13">
    <location>
        <begin position="855"/>
        <end position="954"/>
    </location>
</feature>
<dbReference type="PROSITE" id="PS01124">
    <property type="entry name" value="HTH_ARAC_FAMILY_2"/>
    <property type="match status" value="1"/>
</dbReference>
<dbReference type="EC" id="2.7.13.3" evidence="2"/>
<keyword evidence="12" id="KW-1133">Transmembrane helix</keyword>
<dbReference type="InterPro" id="IPR004358">
    <property type="entry name" value="Sig_transdc_His_kin-like_C"/>
</dbReference>
<dbReference type="SMART" id="SM00028">
    <property type="entry name" value="TPR"/>
    <property type="match status" value="6"/>
</dbReference>
<keyword evidence="7" id="KW-0805">Transcription regulation</keyword>
<dbReference type="CDD" id="cd17574">
    <property type="entry name" value="REC_OmpR"/>
    <property type="match status" value="1"/>
</dbReference>
<evidence type="ECO:0000313" key="16">
    <source>
        <dbReference type="EMBL" id="MPM21360.1"/>
    </source>
</evidence>
<dbReference type="Pfam" id="PF12833">
    <property type="entry name" value="HTH_18"/>
    <property type="match status" value="1"/>
</dbReference>
<comment type="catalytic activity">
    <reaction evidence="1">
        <text>ATP + protein L-histidine = ADP + protein N-phospho-L-histidine.</text>
        <dbReference type="EC" id="2.7.13.3"/>
    </reaction>
</comment>
<dbReference type="Gene3D" id="3.30.565.10">
    <property type="entry name" value="Histidine kinase-like ATPase, C-terminal domain"/>
    <property type="match status" value="1"/>
</dbReference>
<dbReference type="GO" id="GO:0000155">
    <property type="term" value="F:phosphorelay sensor kinase activity"/>
    <property type="evidence" value="ECO:0007669"/>
    <property type="project" value="InterPro"/>
</dbReference>
<accession>A0A644XYN4</accession>
<evidence type="ECO:0000256" key="4">
    <source>
        <dbReference type="ARBA" id="ARBA00022679"/>
    </source>
</evidence>
<evidence type="ECO:0000256" key="12">
    <source>
        <dbReference type="SAM" id="Phobius"/>
    </source>
</evidence>
<dbReference type="SUPFAM" id="SSF52172">
    <property type="entry name" value="CheY-like"/>
    <property type="match status" value="1"/>
</dbReference>
<dbReference type="InterPro" id="IPR001789">
    <property type="entry name" value="Sig_transdc_resp-reg_receiver"/>
</dbReference>
<evidence type="ECO:0000256" key="5">
    <source>
        <dbReference type="ARBA" id="ARBA00022777"/>
    </source>
</evidence>
<dbReference type="GO" id="GO:0003700">
    <property type="term" value="F:DNA-binding transcription factor activity"/>
    <property type="evidence" value="ECO:0007669"/>
    <property type="project" value="InterPro"/>
</dbReference>
<dbReference type="PROSITE" id="PS50109">
    <property type="entry name" value="HIS_KIN"/>
    <property type="match status" value="1"/>
</dbReference>
<keyword evidence="8" id="KW-0238">DNA-binding</keyword>
<dbReference type="Pfam" id="PF00512">
    <property type="entry name" value="HisKA"/>
    <property type="match status" value="1"/>
</dbReference>
<dbReference type="FunFam" id="3.30.565.10:FF:000006">
    <property type="entry name" value="Sensor histidine kinase WalK"/>
    <property type="match status" value="1"/>
</dbReference>
<keyword evidence="6" id="KW-0902">Two-component regulatory system</keyword>
<feature type="transmembrane region" description="Helical" evidence="12">
    <location>
        <begin position="401"/>
        <end position="425"/>
    </location>
</feature>
<evidence type="ECO:0000259" key="14">
    <source>
        <dbReference type="PROSITE" id="PS50109"/>
    </source>
</evidence>
<dbReference type="SUPFAM" id="SSF55874">
    <property type="entry name" value="ATPase domain of HSP90 chaperone/DNA topoisomerase II/histidine kinase"/>
    <property type="match status" value="1"/>
</dbReference>
<reference evidence="16" key="1">
    <citation type="submission" date="2019-08" db="EMBL/GenBank/DDBJ databases">
        <authorList>
            <person name="Kucharzyk K."/>
            <person name="Murdoch R.W."/>
            <person name="Higgins S."/>
            <person name="Loffler F."/>
        </authorList>
    </citation>
    <scope>NUCLEOTIDE SEQUENCE</scope>
</reference>
<dbReference type="SMART" id="SM00342">
    <property type="entry name" value="HTH_ARAC"/>
    <property type="match status" value="1"/>
</dbReference>
<sequence>MDLLIKYVRISHKRLSPLTVRMLFVLFLTIISCTRTENTTIKNTAFKDSLEKKVYSRDFSADSVLYLLNSYTTSKNNTGIYITSCELGNRYRAQSDFSKAIDYHQQSLNAALLLRDTIYIAQAYNNIGTNLRRIGALPEASDYHYRALQITESFCDTTNKINQKNRVMALNGIGNIALSINDFNEAESKFKEALSGEITIESNLGQAINYANLGSIYQMRKQYDSAFYYYDLSMIKNQLLGSKLGMGLCHTHFGEIFEEQGEYLKAEDEFQKAYAVMEGTDDKWHWLVSCLALSRINLKLNHFDEALKYLVKAKDTAEEIESPEHLSKVYALYEMYYSRMGKYKDALENNKLSVMYQDSILSIQKNNQVTDIRINYEREKNLKFIDQLNREKEMQVRETRIILTASVAALIFLIALSVALWYAFLQRTKKNKMLRDIDKVKSNFFTNITHEFRTPLTIILGHSRQLQNKNIPHEEEKFYLSAIEKQGEQMLRLVNQLLDITKISTGLDKPVWKKGNIVTFIGILIDRYRLFANDKDIIISFYPQSPHIEMEFVPNYLTDMFQNLLSNAIKYTPNHGLVSVLITTDYKDVKLKVTDNGVGISEEDIEKIFDLFYQVPNSGDKQGSGIGLAYTKQLVEHMNGTIEVKSQISKGSEFTVTLPLKTDGKTIIEKWEPGSDSPYNTSFSIDREDGPKAVASNEEDASPLDGKPAILLVEDNKDVLIYIRSLLKDKYNVVTAVDGIDGMEKALKLIPDIIITDAMMPRKDGLTLCKEVKSSTILNHIPVIMITAKTASEDMLAGLKCGADVYIRKPFQPEELLIRISNLLEFIRVMKVKYMKAVFDGDSKEPMDANMIFLHNVTNLIFKKISNPSLGPQQIADSLNISPSQLNRKVNAISGFSSSAYILHVKIDYSKKLLAKRDKNIGEVAEACGFLDVAYFSRIFKKITGITPTAYRNLPQ</sequence>
<dbReference type="CDD" id="cd00082">
    <property type="entry name" value="HisKA"/>
    <property type="match status" value="1"/>
</dbReference>
<keyword evidence="3" id="KW-0597">Phosphoprotein</keyword>
<dbReference type="PANTHER" id="PTHR43547:SF2">
    <property type="entry name" value="HYBRID SIGNAL TRANSDUCTION HISTIDINE KINASE C"/>
    <property type="match status" value="1"/>
</dbReference>
<dbReference type="PRINTS" id="PR00344">
    <property type="entry name" value="BCTRLSENSOR"/>
</dbReference>
<dbReference type="EMBL" id="VSSQ01003574">
    <property type="protein sequence ID" value="MPM21360.1"/>
    <property type="molecule type" value="Genomic_DNA"/>
</dbReference>
<dbReference type="Gene3D" id="1.10.10.60">
    <property type="entry name" value="Homeodomain-like"/>
    <property type="match status" value="1"/>
</dbReference>
<dbReference type="Gene3D" id="1.10.287.130">
    <property type="match status" value="1"/>
</dbReference>
<keyword evidence="12" id="KW-0812">Transmembrane</keyword>
<dbReference type="SMART" id="SM00448">
    <property type="entry name" value="REC"/>
    <property type="match status" value="1"/>
</dbReference>
<keyword evidence="10" id="KW-0804">Transcription</keyword>
<evidence type="ECO:0000256" key="1">
    <source>
        <dbReference type="ARBA" id="ARBA00000085"/>
    </source>
</evidence>
<dbReference type="PANTHER" id="PTHR43547">
    <property type="entry name" value="TWO-COMPONENT HISTIDINE KINASE"/>
    <property type="match status" value="1"/>
</dbReference>
<evidence type="ECO:0000256" key="10">
    <source>
        <dbReference type="ARBA" id="ARBA00023163"/>
    </source>
</evidence>
<name>A0A644XYN4_9ZZZZ</name>
<organism evidence="16">
    <name type="scientific">bioreactor metagenome</name>
    <dbReference type="NCBI Taxonomy" id="1076179"/>
    <lineage>
        <taxon>unclassified sequences</taxon>
        <taxon>metagenomes</taxon>
        <taxon>ecological metagenomes</taxon>
    </lineage>
</organism>
<evidence type="ECO:0000256" key="9">
    <source>
        <dbReference type="ARBA" id="ARBA00023136"/>
    </source>
</evidence>
<feature type="domain" description="Response regulatory" evidence="15">
    <location>
        <begin position="709"/>
        <end position="824"/>
    </location>
</feature>
<keyword evidence="9 12" id="KW-0472">Membrane</keyword>
<dbReference type="PROSITE" id="PS51257">
    <property type="entry name" value="PROKAR_LIPOPROTEIN"/>
    <property type="match status" value="1"/>
</dbReference>
<dbReference type="InterPro" id="IPR011990">
    <property type="entry name" value="TPR-like_helical_dom_sf"/>
</dbReference>
<evidence type="ECO:0000256" key="3">
    <source>
        <dbReference type="ARBA" id="ARBA00022553"/>
    </source>
</evidence>
<feature type="domain" description="Histidine kinase" evidence="14">
    <location>
        <begin position="447"/>
        <end position="662"/>
    </location>
</feature>
<evidence type="ECO:0000256" key="7">
    <source>
        <dbReference type="ARBA" id="ARBA00023015"/>
    </source>
</evidence>
<dbReference type="SUPFAM" id="SSF48452">
    <property type="entry name" value="TPR-like"/>
    <property type="match status" value="2"/>
</dbReference>
<dbReference type="GO" id="GO:0043565">
    <property type="term" value="F:sequence-specific DNA binding"/>
    <property type="evidence" value="ECO:0007669"/>
    <property type="project" value="InterPro"/>
</dbReference>